<sequence>MIVPDHPKDVHWRCVGFSTKQRFCLLQGADTFHIALSTLDNSDRVKLEFRRPSVRESLNAKLLIDKNNTSIRATVKAPRSAPDCCS</sequence>
<reference evidence="1 2" key="1">
    <citation type="journal article" date="2016" name="Syst. Appl. Microbiol.">
        <title>Pararhizobium polonicum sp. nov. isolated from tumors on stone fruit rootstocks.</title>
        <authorList>
            <person name="Pulawska J."/>
            <person name="Kuzmanovic N."/>
            <person name="Willems A."/>
            <person name="Pothier J.F."/>
        </authorList>
    </citation>
    <scope>NUCLEOTIDE SEQUENCE [LARGE SCALE GENOMIC DNA]</scope>
    <source>
        <strain evidence="1 2">F5.1</strain>
    </source>
</reference>
<evidence type="ECO:0000313" key="2">
    <source>
        <dbReference type="Proteomes" id="UP000093111"/>
    </source>
</evidence>
<evidence type="ECO:0000313" key="1">
    <source>
        <dbReference type="EMBL" id="OBZ95820.1"/>
    </source>
</evidence>
<accession>A0A1C7P3G6</accession>
<dbReference type="Proteomes" id="UP000093111">
    <property type="component" value="Unassembled WGS sequence"/>
</dbReference>
<comment type="caution">
    <text evidence="1">The sequence shown here is derived from an EMBL/GenBank/DDBJ whole genome shotgun (WGS) entry which is preliminary data.</text>
</comment>
<protein>
    <submittedName>
        <fullName evidence="1">Uncharacterized protein</fullName>
    </submittedName>
</protein>
<dbReference type="AlphaFoldDB" id="A0A1C7P3G6"/>
<name>A0A1C7P3G6_9HYPH</name>
<organism evidence="1 2">
    <name type="scientific">Pararhizobium polonicum</name>
    <dbReference type="NCBI Taxonomy" id="1612624"/>
    <lineage>
        <taxon>Bacteria</taxon>
        <taxon>Pseudomonadati</taxon>
        <taxon>Pseudomonadota</taxon>
        <taxon>Alphaproteobacteria</taxon>
        <taxon>Hyphomicrobiales</taxon>
        <taxon>Rhizobiaceae</taxon>
        <taxon>Rhizobium/Agrobacterium group</taxon>
        <taxon>Pararhizobium</taxon>
    </lineage>
</organism>
<keyword evidence="2" id="KW-1185">Reference proteome</keyword>
<proteinExistence type="predicted"/>
<gene>
    <name evidence="1" type="ORF">ADU59_10775</name>
</gene>
<dbReference type="EMBL" id="LGLV01000006">
    <property type="protein sequence ID" value="OBZ95820.1"/>
    <property type="molecule type" value="Genomic_DNA"/>
</dbReference>